<feature type="region of interest" description="Disordered" evidence="2">
    <location>
        <begin position="292"/>
        <end position="372"/>
    </location>
</feature>
<organism evidence="4 5">
    <name type="scientific">Podospora comata</name>
    <dbReference type="NCBI Taxonomy" id="48703"/>
    <lineage>
        <taxon>Eukaryota</taxon>
        <taxon>Fungi</taxon>
        <taxon>Dikarya</taxon>
        <taxon>Ascomycota</taxon>
        <taxon>Pezizomycotina</taxon>
        <taxon>Sordariomycetes</taxon>
        <taxon>Sordariomycetidae</taxon>
        <taxon>Sordariales</taxon>
        <taxon>Podosporaceae</taxon>
        <taxon>Podospora</taxon>
    </lineage>
</organism>
<gene>
    <name evidence="4" type="ORF">PODCO_706170</name>
</gene>
<evidence type="ECO:0000256" key="1">
    <source>
        <dbReference type="ARBA" id="ARBA00023242"/>
    </source>
</evidence>
<feature type="compositionally biased region" description="Polar residues" evidence="2">
    <location>
        <begin position="310"/>
        <end position="321"/>
    </location>
</feature>
<evidence type="ECO:0000313" key="5">
    <source>
        <dbReference type="Proteomes" id="UP000280685"/>
    </source>
</evidence>
<keyword evidence="5" id="KW-1185">Reference proteome</keyword>
<dbReference type="SUPFAM" id="SSF57701">
    <property type="entry name" value="Zn2/Cys6 DNA-binding domain"/>
    <property type="match status" value="1"/>
</dbReference>
<evidence type="ECO:0000259" key="3">
    <source>
        <dbReference type="PROSITE" id="PS50048"/>
    </source>
</evidence>
<dbReference type="CDD" id="cd00067">
    <property type="entry name" value="GAL4"/>
    <property type="match status" value="1"/>
</dbReference>
<dbReference type="PANTHER" id="PTHR35392">
    <property type="entry name" value="ZN(II)2CYS6 TRANSCRIPTION FACTOR (EUROFUNG)-RELATED-RELATED"/>
    <property type="match status" value="1"/>
</dbReference>
<dbReference type="InterPro" id="IPR036864">
    <property type="entry name" value="Zn2-C6_fun-type_DNA-bd_sf"/>
</dbReference>
<reference evidence="4" key="1">
    <citation type="submission" date="2018-02" db="EMBL/GenBank/DDBJ databases">
        <authorList>
            <person name="Silar P."/>
        </authorList>
    </citation>
    <scope>NUCLEOTIDE SEQUENCE [LARGE SCALE GENOMIC DNA]</scope>
    <source>
        <strain evidence="4">T</strain>
    </source>
</reference>
<protein>
    <recommendedName>
        <fullName evidence="3">Zn(2)-C6 fungal-type domain-containing protein</fullName>
    </recommendedName>
</protein>
<keyword evidence="1" id="KW-0539">Nucleus</keyword>
<dbReference type="PROSITE" id="PS50048">
    <property type="entry name" value="ZN2_CY6_FUNGAL_2"/>
    <property type="match status" value="1"/>
</dbReference>
<dbReference type="EMBL" id="LR026970">
    <property type="protein sequence ID" value="VBB86594.1"/>
    <property type="molecule type" value="Genomic_DNA"/>
</dbReference>
<name>A0ABY6SJZ3_PODCO</name>
<proteinExistence type="predicted"/>
<dbReference type="PANTHER" id="PTHR35392:SF5">
    <property type="entry name" value="ZN(2)-C6 FUNGAL-TYPE DOMAIN-CONTAINING PROTEIN"/>
    <property type="match status" value="1"/>
</dbReference>
<accession>A0ABY6SJZ3</accession>
<dbReference type="InterPro" id="IPR052973">
    <property type="entry name" value="Fungal_sec-metab_reg_TF"/>
</dbReference>
<dbReference type="Proteomes" id="UP000280685">
    <property type="component" value="Chromosome 7"/>
</dbReference>
<evidence type="ECO:0000256" key="2">
    <source>
        <dbReference type="SAM" id="MobiDB-lite"/>
    </source>
</evidence>
<sequence>MASVASVPGASPLSSDYNLDPEDEQAFWAAVHTTIGDGTSPSPVGAGAGGGSFMTSPASLSNSLGSSWAMLGQTSIGGPVSPINSHEQLSQGQGSSYSGSYVDLGGEFLGAQVGDGLGQMGGMGTVGNMGGGFMFDTDFGLYNSAFSGVIPGLEQMPQQPQQQQHQHQQQSFLGMEGLGEINFDTSAQSGPWEPFNLRAGHTTQTVITTTPELINRPTITTGPPNNNNNNNLVTSANSSPGIFVIEDPSFDFETVSPSPPSYIEYTPSLSPPASTPPKSPGMVIRWEQGVVVPEQQQPKTAPIPVRKSNKGPSGSAGNSYRVTKRKASPTDSMSSSTLSARLAASQGQLQTAKGKSKSPSPTPSSSGSTSGQAKFLIVTPSTINAHAQSQSTNPNQQSNPFECFEALRPSQRGRKGPLATDTKQSALQVRRKGACFCCHARKVKCDMERPCRNCVKLTHQVPQAVCWQFPDFMPVLFPDFIRRHFRKEEITQFIETNVSSFTLDGVERPCTVELFSGLGLSARLQIKAKFFTPRSLSADVLRHYHLQTGHNTVDLQARGSAPIGLDIKATTGAQREELKRKIKEYIASIVSEPEYASLVTSNLRHTDIPRKILSIIHTYAHKTDSAIVKRALAIYAMHFVLTRHLCLTPNSITSLSPLLPPLDPSNPWVTPRLLNRQLKALIDDTLTREMQLLFESFSKSLKPKLRKEWAPCLAAFLVLCLFMESVETAADNFVISDNEISLRNGERPTLKRGFALGVNREIEQLPFRQFGIMFHMVYQTYSRDVSQRSFNPLEEGWVDEANKVEDRLLGREEEEMVRGLRRLMSLEDYDAWSELDFLTADPILPNVEEHPYPRDVGFNYTGRLVAKFLLSFQQEKYIIGESP</sequence>
<dbReference type="Gene3D" id="4.10.240.10">
    <property type="entry name" value="Zn(2)-C6 fungal-type DNA-binding domain"/>
    <property type="match status" value="1"/>
</dbReference>
<feature type="compositionally biased region" description="Low complexity" evidence="2">
    <location>
        <begin position="329"/>
        <end position="345"/>
    </location>
</feature>
<dbReference type="InterPro" id="IPR001138">
    <property type="entry name" value="Zn2Cys6_DnaBD"/>
</dbReference>
<evidence type="ECO:0000313" key="4">
    <source>
        <dbReference type="EMBL" id="VBB86594.1"/>
    </source>
</evidence>
<feature type="domain" description="Zn(2)-C6 fungal-type" evidence="3">
    <location>
        <begin position="434"/>
        <end position="466"/>
    </location>
</feature>
<dbReference type="Pfam" id="PF00172">
    <property type="entry name" value="Zn_clus"/>
    <property type="match status" value="1"/>
</dbReference>
<feature type="compositionally biased region" description="Low complexity" evidence="2">
    <location>
        <begin position="357"/>
        <end position="371"/>
    </location>
</feature>